<feature type="non-terminal residue" evidence="1">
    <location>
        <position position="54"/>
    </location>
</feature>
<gene>
    <name evidence="1" type="ORF">N303_14944</name>
</gene>
<protein>
    <recommendedName>
        <fullName evidence="3">Nidogen G2 beta-barrel domain-containing protein</fullName>
    </recommendedName>
</protein>
<evidence type="ECO:0000313" key="1">
    <source>
        <dbReference type="EMBL" id="KFO76126.1"/>
    </source>
</evidence>
<keyword evidence="2" id="KW-1185">Reference proteome</keyword>
<evidence type="ECO:0008006" key="3">
    <source>
        <dbReference type="Google" id="ProtNLM"/>
    </source>
</evidence>
<evidence type="ECO:0000313" key="2">
    <source>
        <dbReference type="Proteomes" id="UP000053760"/>
    </source>
</evidence>
<dbReference type="Proteomes" id="UP000053760">
    <property type="component" value="Unassembled WGS sequence"/>
</dbReference>
<proteinExistence type="predicted"/>
<dbReference type="AlphaFoldDB" id="A0A091G461"/>
<dbReference type="EMBL" id="KL447686">
    <property type="protein sequence ID" value="KFO76126.1"/>
    <property type="molecule type" value="Genomic_DNA"/>
</dbReference>
<sequence>GYKLERGRFRLDIRSKFFTMRVVRHWHRLPREAVAAPSLEVFKARLGVALGSLV</sequence>
<feature type="non-terminal residue" evidence="1">
    <location>
        <position position="1"/>
    </location>
</feature>
<name>A0A091G461_CUCCA</name>
<organism evidence="1 2">
    <name type="scientific">Cuculus canorus</name>
    <name type="common">Common cuckoo</name>
    <dbReference type="NCBI Taxonomy" id="55661"/>
    <lineage>
        <taxon>Eukaryota</taxon>
        <taxon>Metazoa</taxon>
        <taxon>Chordata</taxon>
        <taxon>Craniata</taxon>
        <taxon>Vertebrata</taxon>
        <taxon>Euteleostomi</taxon>
        <taxon>Archelosauria</taxon>
        <taxon>Archosauria</taxon>
        <taxon>Dinosauria</taxon>
        <taxon>Saurischia</taxon>
        <taxon>Theropoda</taxon>
        <taxon>Coelurosauria</taxon>
        <taxon>Aves</taxon>
        <taxon>Neognathae</taxon>
        <taxon>Neoaves</taxon>
        <taxon>Otidimorphae</taxon>
        <taxon>Cuculiformes</taxon>
        <taxon>Cuculidae</taxon>
        <taxon>Cuculus</taxon>
    </lineage>
</organism>
<reference evidence="1 2" key="1">
    <citation type="submission" date="2014-04" db="EMBL/GenBank/DDBJ databases">
        <title>Genome evolution of avian class.</title>
        <authorList>
            <person name="Zhang G."/>
            <person name="Li C."/>
        </authorList>
    </citation>
    <scope>NUCLEOTIDE SEQUENCE [LARGE SCALE GENOMIC DNA]</scope>
    <source>
        <strain evidence="1">BGI_N303</strain>
    </source>
</reference>
<accession>A0A091G461</accession>